<feature type="region of interest" description="Disordered" evidence="1">
    <location>
        <begin position="1"/>
        <end position="40"/>
    </location>
</feature>
<dbReference type="Gene3D" id="1.20.900.10">
    <property type="entry name" value="Dbl homology (DH) domain"/>
    <property type="match status" value="1"/>
</dbReference>
<feature type="domain" description="DH" evidence="3">
    <location>
        <begin position="327"/>
        <end position="582"/>
    </location>
</feature>
<dbReference type="InterPro" id="IPR000219">
    <property type="entry name" value="DH_dom"/>
</dbReference>
<feature type="domain" description="PH" evidence="2">
    <location>
        <begin position="619"/>
        <end position="728"/>
    </location>
</feature>
<dbReference type="Pfam" id="PF00621">
    <property type="entry name" value="RhoGEF"/>
    <property type="match status" value="1"/>
</dbReference>
<accession>A0ABR4BII2</accession>
<dbReference type="PROSITE" id="PS00741">
    <property type="entry name" value="DH_1"/>
    <property type="match status" value="1"/>
</dbReference>
<dbReference type="InterPro" id="IPR035899">
    <property type="entry name" value="DBL_dom_sf"/>
</dbReference>
<feature type="compositionally biased region" description="Polar residues" evidence="1">
    <location>
        <begin position="881"/>
        <end position="897"/>
    </location>
</feature>
<keyword evidence="5" id="KW-1185">Reference proteome</keyword>
<dbReference type="PANTHER" id="PTHR45818:SF3">
    <property type="entry name" value="PROTEIN VAV"/>
    <property type="match status" value="1"/>
</dbReference>
<evidence type="ECO:0000259" key="2">
    <source>
        <dbReference type="PROSITE" id="PS50003"/>
    </source>
</evidence>
<reference evidence="4 5" key="1">
    <citation type="submission" date="2024-09" db="EMBL/GenBank/DDBJ databases">
        <title>Rethinking Asexuality: The Enigmatic Case of Functional Sexual Genes in Lepraria (Stereocaulaceae).</title>
        <authorList>
            <person name="Doellman M."/>
            <person name="Sun Y."/>
            <person name="Barcenas-Pena A."/>
            <person name="Lumbsch H.T."/>
            <person name="Grewe F."/>
        </authorList>
    </citation>
    <scope>NUCLEOTIDE SEQUENCE [LARGE SCALE GENOMIC DNA]</scope>
    <source>
        <strain evidence="4 5">Grewe 0041</strain>
    </source>
</reference>
<dbReference type="InterPro" id="IPR001849">
    <property type="entry name" value="PH_domain"/>
</dbReference>
<feature type="region of interest" description="Disordered" evidence="1">
    <location>
        <begin position="135"/>
        <end position="197"/>
    </location>
</feature>
<dbReference type="SUPFAM" id="SSF48065">
    <property type="entry name" value="DBL homology domain (DH-domain)"/>
    <property type="match status" value="1"/>
</dbReference>
<dbReference type="EMBL" id="JBHFEH010000010">
    <property type="protein sequence ID" value="KAL2055718.1"/>
    <property type="molecule type" value="Genomic_DNA"/>
</dbReference>
<evidence type="ECO:0008006" key="6">
    <source>
        <dbReference type="Google" id="ProtNLM"/>
    </source>
</evidence>
<evidence type="ECO:0000313" key="5">
    <source>
        <dbReference type="Proteomes" id="UP001590951"/>
    </source>
</evidence>
<organism evidence="4 5">
    <name type="scientific">Lepraria finkii</name>
    <dbReference type="NCBI Taxonomy" id="1340010"/>
    <lineage>
        <taxon>Eukaryota</taxon>
        <taxon>Fungi</taxon>
        <taxon>Dikarya</taxon>
        <taxon>Ascomycota</taxon>
        <taxon>Pezizomycotina</taxon>
        <taxon>Lecanoromycetes</taxon>
        <taxon>OSLEUM clade</taxon>
        <taxon>Lecanoromycetidae</taxon>
        <taxon>Lecanorales</taxon>
        <taxon>Lecanorineae</taxon>
        <taxon>Stereocaulaceae</taxon>
        <taxon>Lepraria</taxon>
    </lineage>
</organism>
<comment type="caution">
    <text evidence="4">The sequence shown here is derived from an EMBL/GenBank/DDBJ whole genome shotgun (WGS) entry which is preliminary data.</text>
</comment>
<sequence>MSGSQLPETVMTPLPPRHMTQDRGYGTADNQQLKESDTPFITVQRTTSVRPSSPCSHGSPSSSVLRLRVENLPPVRNTSQSSLSIMSSSPNVVLKRRVSNQTSLKSNWGNDIPPPTHLLSPLHFLFDADPLEDIDLNAGSTNNNHDSSSDSDHDPEKAKDRELSFDIEKGETSSTVTSNASQEAGAARTNHIASDRPVKADHMLKRLANAFGPKPAKSLTLRKERWILDDFDELKPVRHDLPNQRQGKGHQKASSWAPFGFVTTARRAAVNARAASVEPWVHQKSKSPFLRSNRSGRLSNVPNKLSREGGLETIQDLDPASWDRAVQRRKIVEELISSEESYIADLKVLLHVYLTILGFGPKAIQVARPEISRNFGDMLDLHEGILLQIKKKIPSSETQSDNGVVTQKRFRQGRFNCAVSTEGVVTKNSNHANRPSKDFSWFGRPKKIILMTTPGEAADIARVFECMLERFIAYEEYASKYESMLQSMAPLSKPMPSWSAYERGIEALVSSLVLQSSDADDNKKGLTLEDLLIKPVQRVCRYPLLVAELYRHTLAIDDLQSQTEIEKVLSRLRETAKEINKATKDQQIQANIQRSWHLQDLLVFPDSAPANFPLRLLGHTSLCGVLYVAHQSQKDIVGEYMLCALFESYLLLAQARKEGARFEIAAVISLRDLQMDKADNGRGLQCHTALHSWKIMFESDQQLYELIFCAYTAKEEEQWRNGIQENTTMGEVYTISCLSITSFEHSILYLDIKTLGPVLGQPGTLIRRQSIQRAATLDSRKNGCQVIIKNTNAAKNRGETPLAAPVSVGRSPSLLSTNIVPILAPKRADRQRMEQSMANVWTREELPYPGMLSHRKGSLITSATSVIRKLRRASTTIISTTDSVERSVSCSTVSENNPHPAHNADSRIPQTDGACSPTPEDPHTSKSEGNCSKHRQY</sequence>
<feature type="compositionally biased region" description="Basic and acidic residues" evidence="1">
    <location>
        <begin position="147"/>
        <end position="171"/>
    </location>
</feature>
<dbReference type="PROSITE" id="PS50003">
    <property type="entry name" value="PH_DOMAIN"/>
    <property type="match status" value="1"/>
</dbReference>
<evidence type="ECO:0000259" key="3">
    <source>
        <dbReference type="PROSITE" id="PS50010"/>
    </source>
</evidence>
<dbReference type="PROSITE" id="PS50010">
    <property type="entry name" value="DH_2"/>
    <property type="match status" value="1"/>
</dbReference>
<proteinExistence type="predicted"/>
<dbReference type="SMART" id="SM00325">
    <property type="entry name" value="RhoGEF"/>
    <property type="match status" value="1"/>
</dbReference>
<feature type="compositionally biased region" description="Polar residues" evidence="1">
    <location>
        <begin position="172"/>
        <end position="182"/>
    </location>
</feature>
<protein>
    <recommendedName>
        <fullName evidence="6">DH domain-containing protein</fullName>
    </recommendedName>
</protein>
<dbReference type="Proteomes" id="UP001590951">
    <property type="component" value="Unassembled WGS sequence"/>
</dbReference>
<evidence type="ECO:0000256" key="1">
    <source>
        <dbReference type="SAM" id="MobiDB-lite"/>
    </source>
</evidence>
<dbReference type="InterPro" id="IPR001331">
    <property type="entry name" value="GDS_CDC24_CS"/>
</dbReference>
<feature type="region of interest" description="Disordered" evidence="1">
    <location>
        <begin position="881"/>
        <end position="937"/>
    </location>
</feature>
<name>A0ABR4BII2_9LECA</name>
<dbReference type="PANTHER" id="PTHR45818">
    <property type="entry name" value="PROTEIN VAV"/>
    <property type="match status" value="1"/>
</dbReference>
<evidence type="ECO:0000313" key="4">
    <source>
        <dbReference type="EMBL" id="KAL2055718.1"/>
    </source>
</evidence>
<gene>
    <name evidence="4" type="ORF">ABVK25_003962</name>
</gene>